<evidence type="ECO:0000313" key="8">
    <source>
        <dbReference type="Proteomes" id="UP000232323"/>
    </source>
</evidence>
<evidence type="ECO:0000256" key="1">
    <source>
        <dbReference type="ARBA" id="ARBA00004496"/>
    </source>
</evidence>
<keyword evidence="4" id="KW-0963">Cytoplasm</keyword>
<feature type="region of interest" description="Disordered" evidence="5">
    <location>
        <begin position="197"/>
        <end position="227"/>
    </location>
</feature>
<dbReference type="GO" id="GO:0005737">
    <property type="term" value="C:cytoplasm"/>
    <property type="evidence" value="ECO:0007669"/>
    <property type="project" value="UniProtKB-SubCell"/>
</dbReference>
<dbReference type="GO" id="GO:0006282">
    <property type="term" value="P:regulation of DNA repair"/>
    <property type="evidence" value="ECO:0007669"/>
    <property type="project" value="InterPro"/>
</dbReference>
<organism evidence="7 8">
    <name type="scientific">Chlamydomonas eustigma</name>
    <dbReference type="NCBI Taxonomy" id="1157962"/>
    <lineage>
        <taxon>Eukaryota</taxon>
        <taxon>Viridiplantae</taxon>
        <taxon>Chlorophyta</taxon>
        <taxon>core chlorophytes</taxon>
        <taxon>Chlorophyceae</taxon>
        <taxon>CS clade</taxon>
        <taxon>Chlamydomonadales</taxon>
        <taxon>Chlamydomonadaceae</taxon>
        <taxon>Chlamydomonas</taxon>
    </lineage>
</organism>
<comment type="subcellular location">
    <subcellularLocation>
        <location evidence="1">Cytoplasm</location>
    </subcellularLocation>
</comment>
<dbReference type="InterPro" id="IPR053924">
    <property type="entry name" value="RecX_HTH_2nd"/>
</dbReference>
<feature type="domain" description="RecX second three-helical" evidence="6">
    <location>
        <begin position="288"/>
        <end position="329"/>
    </location>
</feature>
<evidence type="ECO:0000256" key="3">
    <source>
        <dbReference type="ARBA" id="ARBA00018111"/>
    </source>
</evidence>
<dbReference type="Proteomes" id="UP000232323">
    <property type="component" value="Unassembled WGS sequence"/>
</dbReference>
<dbReference type="InterPro" id="IPR003783">
    <property type="entry name" value="Regulatory_RecX"/>
</dbReference>
<evidence type="ECO:0000256" key="2">
    <source>
        <dbReference type="ARBA" id="ARBA00009695"/>
    </source>
</evidence>
<dbReference type="HAMAP" id="MF_01114">
    <property type="entry name" value="RecX"/>
    <property type="match status" value="1"/>
</dbReference>
<reference evidence="7 8" key="1">
    <citation type="submission" date="2017-08" db="EMBL/GenBank/DDBJ databases">
        <title>Acidophilic green algal genome provides insights into adaptation to an acidic environment.</title>
        <authorList>
            <person name="Hirooka S."/>
            <person name="Hirose Y."/>
            <person name="Kanesaki Y."/>
            <person name="Higuchi S."/>
            <person name="Fujiwara T."/>
            <person name="Onuma R."/>
            <person name="Era A."/>
            <person name="Ohbayashi R."/>
            <person name="Uzuka A."/>
            <person name="Nozaki H."/>
            <person name="Yoshikawa H."/>
            <person name="Miyagishima S.Y."/>
        </authorList>
    </citation>
    <scope>NUCLEOTIDE SEQUENCE [LARGE SCALE GENOMIC DNA]</scope>
    <source>
        <strain evidence="7 8">NIES-2499</strain>
    </source>
</reference>
<feature type="compositionally biased region" description="Low complexity" evidence="5">
    <location>
        <begin position="218"/>
        <end position="227"/>
    </location>
</feature>
<gene>
    <name evidence="7" type="ORF">CEUSTIGMA_g8925.t1</name>
</gene>
<dbReference type="STRING" id="1157962.A0A250XEN0"/>
<comment type="similarity">
    <text evidence="2">Belongs to the RecX family.</text>
</comment>
<evidence type="ECO:0000313" key="7">
    <source>
        <dbReference type="EMBL" id="GAX81496.1"/>
    </source>
</evidence>
<evidence type="ECO:0000256" key="4">
    <source>
        <dbReference type="ARBA" id="ARBA00022490"/>
    </source>
</evidence>
<evidence type="ECO:0000256" key="5">
    <source>
        <dbReference type="SAM" id="MobiDB-lite"/>
    </source>
</evidence>
<proteinExistence type="inferred from homology"/>
<dbReference type="EMBL" id="BEGY01000066">
    <property type="protein sequence ID" value="GAX81496.1"/>
    <property type="molecule type" value="Genomic_DNA"/>
</dbReference>
<dbReference type="Gene3D" id="1.10.10.10">
    <property type="entry name" value="Winged helix-like DNA-binding domain superfamily/Winged helix DNA-binding domain"/>
    <property type="match status" value="2"/>
</dbReference>
<comment type="caution">
    <text evidence="7">The sequence shown here is derived from an EMBL/GenBank/DDBJ whole genome shotgun (WGS) entry which is preliminary data.</text>
</comment>
<feature type="compositionally biased region" description="Polar residues" evidence="5">
    <location>
        <begin position="1"/>
        <end position="11"/>
    </location>
</feature>
<dbReference type="OrthoDB" id="543346at2759"/>
<protein>
    <recommendedName>
        <fullName evidence="3">Regulatory protein RecX</fullName>
    </recommendedName>
</protein>
<evidence type="ECO:0000259" key="6">
    <source>
        <dbReference type="Pfam" id="PF02631"/>
    </source>
</evidence>
<name>A0A250XEN0_9CHLO</name>
<keyword evidence="8" id="KW-1185">Reference proteome</keyword>
<dbReference type="Pfam" id="PF02631">
    <property type="entry name" value="RecX_HTH2"/>
    <property type="match status" value="1"/>
</dbReference>
<sequence length="426" mass="47341">MQQLKTESTELSSKKADRSISKPKLYKAPETMLEEEDIPLSRRMSADKTPKSRSKTPNRDFVAISETTSSIQDFQTVSTTSSTIQSSEEALQDTHASIILHRDSSNAQAGSNNMLPGIRARRHNVSSVESSIAVPATVNYNIRAQTSYPLNSSLEESGVSGITTTGGETRAAPNLAYLTSRVPGLSSIAYESSRVPRLSSIADESSPEEGLRERELTPPYSSPSTSCPESLFYVDEKLERAKSKALRILQYGALSSWEVQQRLQERHFVEEGTASEVASWLQKMGLQSDAEVCEVWVRSRWNQQKKAPSIIKQELKRKRIAEDIIQAALHSFFGEDLQIKGRELSDAHDMNQEASLHDSPGGQPLDLGESGSQVLAGALLETLQRRLRAMPEGTSRDAKRRRIASWLQRRGHGWDLINTSFRVLQI</sequence>
<dbReference type="AlphaFoldDB" id="A0A250XEN0"/>
<feature type="region of interest" description="Disordered" evidence="5">
    <location>
        <begin position="1"/>
        <end position="59"/>
    </location>
</feature>
<dbReference type="PANTHER" id="PTHR33602:SF1">
    <property type="entry name" value="REGULATORY PROTEIN RECX FAMILY PROTEIN"/>
    <property type="match status" value="1"/>
</dbReference>
<accession>A0A250XEN0</accession>
<dbReference type="InterPro" id="IPR036388">
    <property type="entry name" value="WH-like_DNA-bd_sf"/>
</dbReference>
<dbReference type="PANTHER" id="PTHR33602">
    <property type="entry name" value="REGULATORY PROTEIN RECX FAMILY PROTEIN"/>
    <property type="match status" value="1"/>
</dbReference>